<protein>
    <submittedName>
        <fullName evidence="2">Uncharacterized protein</fullName>
    </submittedName>
</protein>
<feature type="transmembrane region" description="Helical" evidence="1">
    <location>
        <begin position="39"/>
        <end position="56"/>
    </location>
</feature>
<name>A0A284VSL1_9EURY</name>
<dbReference type="EMBL" id="FZMP01000214">
    <property type="protein sequence ID" value="SNQ62274.1"/>
    <property type="molecule type" value="Genomic_DNA"/>
</dbReference>
<keyword evidence="1" id="KW-0812">Transmembrane</keyword>
<keyword evidence="1" id="KW-1133">Transmembrane helix</keyword>
<evidence type="ECO:0000313" key="3">
    <source>
        <dbReference type="Proteomes" id="UP000218615"/>
    </source>
</evidence>
<evidence type="ECO:0000313" key="2">
    <source>
        <dbReference type="EMBL" id="SNQ62274.1"/>
    </source>
</evidence>
<keyword evidence="3" id="KW-1185">Reference proteome</keyword>
<accession>A0A284VSL1</accession>
<dbReference type="Proteomes" id="UP000218615">
    <property type="component" value="Unassembled WGS sequence"/>
</dbReference>
<keyword evidence="1" id="KW-0472">Membrane</keyword>
<dbReference type="AlphaFoldDB" id="A0A284VSL1"/>
<proteinExistence type="predicted"/>
<reference evidence="3" key="1">
    <citation type="submission" date="2017-06" db="EMBL/GenBank/DDBJ databases">
        <authorList>
            <person name="Cremers G."/>
        </authorList>
    </citation>
    <scope>NUCLEOTIDE SEQUENCE [LARGE SCALE GENOMIC DNA]</scope>
</reference>
<organism evidence="2 3">
    <name type="scientific">Candidatus Methanoperedens nitratireducens</name>
    <dbReference type="NCBI Taxonomy" id="1392998"/>
    <lineage>
        <taxon>Archaea</taxon>
        <taxon>Methanobacteriati</taxon>
        <taxon>Methanobacteriota</taxon>
        <taxon>Stenosarchaea group</taxon>
        <taxon>Methanomicrobia</taxon>
        <taxon>Methanosarcinales</taxon>
        <taxon>ANME-2 cluster</taxon>
        <taxon>Candidatus Methanoperedentaceae</taxon>
        <taxon>Candidatus Methanoperedens</taxon>
    </lineage>
</organism>
<sequence length="66" mass="7261">MGVSKIIDGFKTNGKIAESFNTPPHPFNIQNIGVSQEKMVATLLMVLNALFFYLYSDVTLGVVRAL</sequence>
<evidence type="ECO:0000256" key="1">
    <source>
        <dbReference type="SAM" id="Phobius"/>
    </source>
</evidence>
<gene>
    <name evidence="2" type="ORF">MNV_660012</name>
</gene>